<keyword evidence="2" id="KW-1185">Reference proteome</keyword>
<dbReference type="GeneID" id="43179672"/>
<proteinExistence type="predicted"/>
<organism evidence="1 2">
    <name type="scientific">Cobetia crustatorum</name>
    <dbReference type="NCBI Taxonomy" id="553385"/>
    <lineage>
        <taxon>Bacteria</taxon>
        <taxon>Pseudomonadati</taxon>
        <taxon>Pseudomonadota</taxon>
        <taxon>Gammaproteobacteria</taxon>
        <taxon>Oceanospirillales</taxon>
        <taxon>Halomonadaceae</taxon>
        <taxon>Cobetia</taxon>
    </lineage>
</organism>
<name>A0A558HUG9_9GAMM</name>
<dbReference type="EMBL" id="VNFH01000002">
    <property type="protein sequence ID" value="TVU72754.1"/>
    <property type="molecule type" value="Genomic_DNA"/>
</dbReference>
<gene>
    <name evidence="1" type="ORF">FQP86_03530</name>
</gene>
<evidence type="ECO:0000313" key="1">
    <source>
        <dbReference type="EMBL" id="TVU72754.1"/>
    </source>
</evidence>
<dbReference type="RefSeq" id="WP_144726623.1">
    <property type="nucleotide sequence ID" value="NZ_CAWOWR010000076.1"/>
</dbReference>
<comment type="caution">
    <text evidence="1">The sequence shown here is derived from an EMBL/GenBank/DDBJ whole genome shotgun (WGS) entry which is preliminary data.</text>
</comment>
<sequence>MANKKIWAYAINDSGDYIKGDKHPLKIFYIWESLKLRDEKIHEFNKIKFMSTQKDRNNRSQVIPVQKGFYRYKSKSNNSIDENKNDGDSISHTIAIQVLSEMDRINFKCGGKAYEIEVSEIRQDDLKIQLTNRGKFKYYYPDLICFFKKPEALALKWGGKIAIEVNHTHPCEPEKIQDFKSHCIPIIEVNISSMSIEKKINTPPHTPEDYEKYYDYLVHVFGKQVFGKILSDPVSSEYHFKEEKLWLDKLRLIKDELINKDKVIAESHSREVFKSKEVAELSSLITEQKRLLSNKNESISRIKDCIYSKDKEINELNLIILEYKKTLSEKERIISEAESKKGVFYHISNFFGKKG</sequence>
<evidence type="ECO:0000313" key="2">
    <source>
        <dbReference type="Proteomes" id="UP000319941"/>
    </source>
</evidence>
<dbReference type="OrthoDB" id="8613458at2"/>
<protein>
    <submittedName>
        <fullName evidence="1">Uncharacterized protein</fullName>
    </submittedName>
</protein>
<accession>A0A558HUG9</accession>
<reference evidence="1 2" key="1">
    <citation type="submission" date="2019-07" db="EMBL/GenBank/DDBJ databases">
        <title>Diversity of Bacteria from Kongsfjorden, Arctic.</title>
        <authorList>
            <person name="Yu Y."/>
        </authorList>
    </citation>
    <scope>NUCLEOTIDE SEQUENCE [LARGE SCALE GENOMIC DNA]</scope>
    <source>
        <strain evidence="1 2">SM1923</strain>
    </source>
</reference>
<dbReference type="Proteomes" id="UP000319941">
    <property type="component" value="Unassembled WGS sequence"/>
</dbReference>
<dbReference type="AlphaFoldDB" id="A0A558HUG9"/>